<organism evidence="2 3">
    <name type="scientific">Mediterraneibacter gnavus</name>
    <name type="common">Ruminococcus gnavus</name>
    <dbReference type="NCBI Taxonomy" id="33038"/>
    <lineage>
        <taxon>Bacteria</taxon>
        <taxon>Bacillati</taxon>
        <taxon>Bacillota</taxon>
        <taxon>Clostridia</taxon>
        <taxon>Lachnospirales</taxon>
        <taxon>Lachnospiraceae</taxon>
        <taxon>Mediterraneibacter</taxon>
    </lineage>
</organism>
<dbReference type="PROSITE" id="PS51750">
    <property type="entry name" value="BRO_N"/>
    <property type="match status" value="1"/>
</dbReference>
<dbReference type="RefSeq" id="WP_101880189.1">
    <property type="nucleotide sequence ID" value="NZ_NIHM01000024.1"/>
</dbReference>
<dbReference type="Proteomes" id="UP000234849">
    <property type="component" value="Unassembled WGS sequence"/>
</dbReference>
<accession>A0A2N5NF00</accession>
<gene>
    <name evidence="2" type="ORF">CDL18_13635</name>
</gene>
<dbReference type="AlphaFoldDB" id="A0A2N5NF00"/>
<protein>
    <submittedName>
        <fullName evidence="2">Phage antirepressor</fullName>
    </submittedName>
</protein>
<evidence type="ECO:0000259" key="1">
    <source>
        <dbReference type="PROSITE" id="PS51750"/>
    </source>
</evidence>
<dbReference type="Pfam" id="PF02498">
    <property type="entry name" value="Bro-N"/>
    <property type="match status" value="1"/>
</dbReference>
<reference evidence="2 3" key="1">
    <citation type="journal article" date="2017" name="Genome Med.">
        <title>A novel Ruminococcus gnavus clade enriched in inflammatory bowel disease patients.</title>
        <authorList>
            <person name="Hall A.B."/>
            <person name="Yassour M."/>
            <person name="Sauk J."/>
            <person name="Garner A."/>
            <person name="Jiang X."/>
            <person name="Arthur T."/>
            <person name="Lagoudas G.K."/>
            <person name="Vatanen T."/>
            <person name="Fornelos N."/>
            <person name="Wilson R."/>
            <person name="Bertha M."/>
            <person name="Cohen M."/>
            <person name="Garber J."/>
            <person name="Khalili H."/>
            <person name="Gevers D."/>
            <person name="Ananthakrishnan A.N."/>
            <person name="Kugathasan S."/>
            <person name="Lander E.S."/>
            <person name="Blainey P."/>
            <person name="Vlamakis H."/>
            <person name="Xavier R.J."/>
            <person name="Huttenhower C."/>
        </authorList>
    </citation>
    <scope>NUCLEOTIDE SEQUENCE [LARGE SCALE GENOMIC DNA]</scope>
    <source>
        <strain evidence="2 3">RJX1118</strain>
    </source>
</reference>
<dbReference type="EMBL" id="NIHM01000024">
    <property type="protein sequence ID" value="PLT52850.1"/>
    <property type="molecule type" value="Genomic_DNA"/>
</dbReference>
<dbReference type="SMART" id="SM01040">
    <property type="entry name" value="Bro-N"/>
    <property type="match status" value="1"/>
</dbReference>
<comment type="caution">
    <text evidence="2">The sequence shown here is derived from an EMBL/GenBank/DDBJ whole genome shotgun (WGS) entry which is preliminary data.</text>
</comment>
<dbReference type="InterPro" id="IPR005039">
    <property type="entry name" value="Ant_C"/>
</dbReference>
<proteinExistence type="predicted"/>
<dbReference type="GO" id="GO:0003677">
    <property type="term" value="F:DNA binding"/>
    <property type="evidence" value="ECO:0007669"/>
    <property type="project" value="InterPro"/>
</dbReference>
<dbReference type="PANTHER" id="PTHR36180">
    <property type="entry name" value="DNA-BINDING PROTEIN-RELATED-RELATED"/>
    <property type="match status" value="1"/>
</dbReference>
<evidence type="ECO:0000313" key="3">
    <source>
        <dbReference type="Proteomes" id="UP000234849"/>
    </source>
</evidence>
<dbReference type="PANTHER" id="PTHR36180:SF2">
    <property type="entry name" value="BRO FAMILY PROTEIN"/>
    <property type="match status" value="1"/>
</dbReference>
<sequence>MELQIYKNAELGSVRTTVIGSEPFFVGKDVAEILGYSNPRKALFDHVNAEDKMDGVTIRDSIGREQKPILINESGLYSLILRSQLPKAQKFKRWVTAEVLPSIRRHGMYATDELLANPDLAIAAFTALKEERERRIVLEEVAAVQKQQIAEMKPKATYYDVVLRCKDAVNISVIAKDYGWSAQKMNEYLHQKGVQYKQSDIWLLYQKHAGCGYTKTNTHIYEDSCGNEHTKVHTKWTQKGRFFIYSLLKADGIFPQIEVEG</sequence>
<name>A0A2N5NF00_MEDGN</name>
<dbReference type="InterPro" id="IPR003497">
    <property type="entry name" value="BRO_N_domain"/>
</dbReference>
<feature type="domain" description="Bro-N" evidence="1">
    <location>
        <begin position="1"/>
        <end position="107"/>
    </location>
</feature>
<dbReference type="Pfam" id="PF03374">
    <property type="entry name" value="ANT"/>
    <property type="match status" value="1"/>
</dbReference>
<evidence type="ECO:0000313" key="2">
    <source>
        <dbReference type="EMBL" id="PLT52850.1"/>
    </source>
</evidence>